<sequence>MQIRRPRAVIDTVINSSARRRQKIQFLQKKCCEEQCNLDFIKENCPRTRKNGRKKNTEVVTNMTTTTPLPPSPPSSPSTPPSPTSSSPPSPSTPPPSSSSSTTEIDYSFMFGAPPEW</sequence>
<dbReference type="InterPro" id="IPR022353">
    <property type="entry name" value="Insulin_CS"/>
</dbReference>
<accession>A0A2S2PPZ2</accession>
<name>A0A2S2PPZ2_SCHGA</name>
<dbReference type="EMBL" id="GGMR01018828">
    <property type="protein sequence ID" value="MBY31447.1"/>
    <property type="molecule type" value="Transcribed_RNA"/>
</dbReference>
<evidence type="ECO:0008006" key="3">
    <source>
        <dbReference type="Google" id="ProtNLM"/>
    </source>
</evidence>
<evidence type="ECO:0000313" key="2">
    <source>
        <dbReference type="EMBL" id="MBY31447.1"/>
    </source>
</evidence>
<reference evidence="2" key="1">
    <citation type="submission" date="2018-04" db="EMBL/GenBank/DDBJ databases">
        <title>Transcriptome of Schizaphis graminum biotype I.</title>
        <authorList>
            <person name="Scully E.D."/>
            <person name="Geib S.M."/>
            <person name="Palmer N.A."/>
            <person name="Koch K."/>
            <person name="Bradshaw J."/>
            <person name="Heng-Moss T."/>
            <person name="Sarath G."/>
        </authorList>
    </citation>
    <scope>NUCLEOTIDE SEQUENCE</scope>
</reference>
<proteinExistence type="predicted"/>
<evidence type="ECO:0000256" key="1">
    <source>
        <dbReference type="SAM" id="MobiDB-lite"/>
    </source>
</evidence>
<organism evidence="2">
    <name type="scientific">Schizaphis graminum</name>
    <name type="common">Green bug aphid</name>
    <dbReference type="NCBI Taxonomy" id="13262"/>
    <lineage>
        <taxon>Eukaryota</taxon>
        <taxon>Metazoa</taxon>
        <taxon>Ecdysozoa</taxon>
        <taxon>Arthropoda</taxon>
        <taxon>Hexapoda</taxon>
        <taxon>Insecta</taxon>
        <taxon>Pterygota</taxon>
        <taxon>Neoptera</taxon>
        <taxon>Paraneoptera</taxon>
        <taxon>Hemiptera</taxon>
        <taxon>Sternorrhyncha</taxon>
        <taxon>Aphidomorpha</taxon>
        <taxon>Aphidoidea</taxon>
        <taxon>Aphididae</taxon>
        <taxon>Aphidini</taxon>
        <taxon>Schizaphis</taxon>
    </lineage>
</organism>
<feature type="compositionally biased region" description="Pro residues" evidence="1">
    <location>
        <begin position="68"/>
        <end position="97"/>
    </location>
</feature>
<dbReference type="PROSITE" id="PS00262">
    <property type="entry name" value="INSULIN"/>
    <property type="match status" value="1"/>
</dbReference>
<dbReference type="AlphaFoldDB" id="A0A2S2PPZ2"/>
<gene>
    <name evidence="2" type="ORF">g.81502</name>
</gene>
<protein>
    <recommendedName>
        <fullName evidence="3">Insulin-like domain-containing protein</fullName>
    </recommendedName>
</protein>
<feature type="region of interest" description="Disordered" evidence="1">
    <location>
        <begin position="45"/>
        <end position="117"/>
    </location>
</feature>